<name>A0A6A6RBY6_9PEZI</name>
<dbReference type="Proteomes" id="UP000799750">
    <property type="component" value="Unassembled WGS sequence"/>
</dbReference>
<evidence type="ECO:0000256" key="1">
    <source>
        <dbReference type="SAM" id="MobiDB-lite"/>
    </source>
</evidence>
<dbReference type="AlphaFoldDB" id="A0A6A6RBY6"/>
<reference evidence="2" key="1">
    <citation type="journal article" date="2020" name="Stud. Mycol.">
        <title>101 Dothideomycetes genomes: a test case for predicting lifestyles and emergence of pathogens.</title>
        <authorList>
            <person name="Haridas S."/>
            <person name="Albert R."/>
            <person name="Binder M."/>
            <person name="Bloem J."/>
            <person name="Labutti K."/>
            <person name="Salamov A."/>
            <person name="Andreopoulos B."/>
            <person name="Baker S."/>
            <person name="Barry K."/>
            <person name="Bills G."/>
            <person name="Bluhm B."/>
            <person name="Cannon C."/>
            <person name="Castanera R."/>
            <person name="Culley D."/>
            <person name="Daum C."/>
            <person name="Ezra D."/>
            <person name="Gonzalez J."/>
            <person name="Henrissat B."/>
            <person name="Kuo A."/>
            <person name="Liang C."/>
            <person name="Lipzen A."/>
            <person name="Lutzoni F."/>
            <person name="Magnuson J."/>
            <person name="Mondo S."/>
            <person name="Nolan M."/>
            <person name="Ohm R."/>
            <person name="Pangilinan J."/>
            <person name="Park H.-J."/>
            <person name="Ramirez L."/>
            <person name="Alfaro M."/>
            <person name="Sun H."/>
            <person name="Tritt A."/>
            <person name="Yoshinaga Y."/>
            <person name="Zwiers L.-H."/>
            <person name="Turgeon B."/>
            <person name="Goodwin S."/>
            <person name="Spatafora J."/>
            <person name="Crous P."/>
            <person name="Grigoriev I."/>
        </authorList>
    </citation>
    <scope>NUCLEOTIDE SEQUENCE</scope>
    <source>
        <strain evidence="2">CBS 269.34</strain>
    </source>
</reference>
<dbReference type="OrthoDB" id="1681166at2759"/>
<protein>
    <submittedName>
        <fullName evidence="2">Uncharacterized protein</fullName>
    </submittedName>
</protein>
<feature type="compositionally biased region" description="Polar residues" evidence="1">
    <location>
        <begin position="17"/>
        <end position="31"/>
    </location>
</feature>
<evidence type="ECO:0000313" key="3">
    <source>
        <dbReference type="Proteomes" id="UP000799750"/>
    </source>
</evidence>
<dbReference type="EMBL" id="MU004182">
    <property type="protein sequence ID" value="KAF2501263.1"/>
    <property type="molecule type" value="Genomic_DNA"/>
</dbReference>
<feature type="region of interest" description="Disordered" evidence="1">
    <location>
        <begin position="113"/>
        <end position="140"/>
    </location>
</feature>
<sequence length="260" mass="27722">MSSPNRTLLPSPFPDEATSNPRSPSPHQTQDAVPEPSPNEPYPEAEADASYVEPTSTTLLPPPSFSPFFTLIEDAATGEHYHPSLHYLFADDDPILLTAASMRALGVDEAALLSDPQQPDSPDDPDDIRESPLPPPLPGVTERYLVVDVGADGQAITDAQSLSTEWQVTETAVRAAPSWDEEAGGEGLMLVVGGVEVKQVGKRVGAPGEARLAEARGAVGGNVLAGLEKIVGQFDGELEVLRRVVGEKEVEREGLERRES</sequence>
<accession>A0A6A6RBY6</accession>
<feature type="region of interest" description="Disordered" evidence="1">
    <location>
        <begin position="1"/>
        <end position="68"/>
    </location>
</feature>
<organism evidence="2 3">
    <name type="scientific">Lophium mytilinum</name>
    <dbReference type="NCBI Taxonomy" id="390894"/>
    <lineage>
        <taxon>Eukaryota</taxon>
        <taxon>Fungi</taxon>
        <taxon>Dikarya</taxon>
        <taxon>Ascomycota</taxon>
        <taxon>Pezizomycotina</taxon>
        <taxon>Dothideomycetes</taxon>
        <taxon>Pleosporomycetidae</taxon>
        <taxon>Mytilinidiales</taxon>
        <taxon>Mytilinidiaceae</taxon>
        <taxon>Lophium</taxon>
    </lineage>
</organism>
<gene>
    <name evidence="2" type="ORF">BU16DRAFT_613187</name>
</gene>
<evidence type="ECO:0000313" key="2">
    <source>
        <dbReference type="EMBL" id="KAF2501263.1"/>
    </source>
</evidence>
<proteinExistence type="predicted"/>
<keyword evidence="3" id="KW-1185">Reference proteome</keyword>